<keyword evidence="1 4" id="KW-0560">Oxidoreductase</keyword>
<gene>
    <name evidence="6" type="ORF">J2S41_005957</name>
</gene>
<keyword evidence="2" id="KW-0520">NAD</keyword>
<reference evidence="6" key="1">
    <citation type="submission" date="2023-07" db="EMBL/GenBank/DDBJ databases">
        <title>Sequencing the genomes of 1000 actinobacteria strains.</title>
        <authorList>
            <person name="Klenk H.-P."/>
        </authorList>
    </citation>
    <scope>NUCLEOTIDE SEQUENCE</scope>
    <source>
        <strain evidence="6">DSM 44707</strain>
    </source>
</reference>
<dbReference type="InterPro" id="IPR016160">
    <property type="entry name" value="Ald_DH_CS_CYS"/>
</dbReference>
<dbReference type="InterPro" id="IPR015590">
    <property type="entry name" value="Aldehyde_DH_dom"/>
</dbReference>
<dbReference type="InterPro" id="IPR016163">
    <property type="entry name" value="Ald_DH_C"/>
</dbReference>
<dbReference type="PROSITE" id="PS00070">
    <property type="entry name" value="ALDEHYDE_DEHYDR_CYS"/>
    <property type="match status" value="1"/>
</dbReference>
<evidence type="ECO:0000259" key="5">
    <source>
        <dbReference type="Pfam" id="PF00171"/>
    </source>
</evidence>
<dbReference type="RefSeq" id="WP_310372584.1">
    <property type="nucleotide sequence ID" value="NZ_JAVDYB010000001.1"/>
</dbReference>
<feature type="active site" evidence="3">
    <location>
        <position position="250"/>
    </location>
</feature>
<dbReference type="PROSITE" id="PS00687">
    <property type="entry name" value="ALDEHYDE_DEHYDR_GLU"/>
    <property type="match status" value="1"/>
</dbReference>
<dbReference type="GO" id="GO:0008802">
    <property type="term" value="F:betaine-aldehyde dehydrogenase (NAD+) activity"/>
    <property type="evidence" value="ECO:0007669"/>
    <property type="project" value="UniProtKB-EC"/>
</dbReference>
<protein>
    <submittedName>
        <fullName evidence="6">Betaine-aldehyde dehydrogenase</fullName>
        <ecNumber evidence="6">1.2.1.8</ecNumber>
    </submittedName>
</protein>
<comment type="caution">
    <text evidence="6">The sequence shown here is derived from an EMBL/GenBank/DDBJ whole genome shotgun (WGS) entry which is preliminary data.</text>
</comment>
<dbReference type="Gene3D" id="3.40.309.10">
    <property type="entry name" value="Aldehyde Dehydrogenase, Chain A, domain 2"/>
    <property type="match status" value="1"/>
</dbReference>
<keyword evidence="7" id="KW-1185">Reference proteome</keyword>
<accession>A0AAE4CDL4</accession>
<dbReference type="AlphaFoldDB" id="A0AAE4CDL4"/>
<comment type="similarity">
    <text evidence="4">Belongs to the aldehyde dehydrogenase family.</text>
</comment>
<evidence type="ECO:0000256" key="2">
    <source>
        <dbReference type="ARBA" id="ARBA00023027"/>
    </source>
</evidence>
<dbReference type="Gene3D" id="3.40.605.10">
    <property type="entry name" value="Aldehyde Dehydrogenase, Chain A, domain 1"/>
    <property type="match status" value="1"/>
</dbReference>
<dbReference type="EMBL" id="JAVDYB010000001">
    <property type="protein sequence ID" value="MDR7279179.1"/>
    <property type="molecule type" value="Genomic_DNA"/>
</dbReference>
<evidence type="ECO:0000256" key="3">
    <source>
        <dbReference type="PROSITE-ProRule" id="PRU10007"/>
    </source>
</evidence>
<sequence>MSDSTVLRNFISGEYTDPVDGRYSDLIDPTTGEVFAQAPISGERDVDAAMRAAATAFETWRDTTPAERQRALLKLADAVESRAAELVDAEVRNTGKPRRLTTEEELPPCVDELRFFAGAARMLEGKSAGNYLAGHESYVRREPIGVCAQVTPWNYPLMMAIWKIAPALAAGNTVVLKPSDTTPVSTLLLAEIAAEFLPPGVFNVVAGDRDTGRALVAHPTPQFVSITGSTRAGREVAAAAAPDLKRTHLELGGKAPVVLFDDADVAAAAEAIAGGGYFNAGQDCTAATRVIAGPGIYADLVAALAEQARATRTGLPDDPDVAYGPLNNANQLARVTGFLERLPAHASVEAGGGRVGDRGYFHAPTVISGVRQDDELIQDEVFGPVITVQRFTDEDEAVRWANGVEYGLAASVWTRDHGRAMRMTRRLDFGCVWVNTHIPFVSEMPHGGFKHSGYGKDLSMYSLEDYTRVKHVMHNIEV</sequence>
<evidence type="ECO:0000256" key="4">
    <source>
        <dbReference type="RuleBase" id="RU003345"/>
    </source>
</evidence>
<dbReference type="InterPro" id="IPR016162">
    <property type="entry name" value="Ald_DH_N"/>
</dbReference>
<dbReference type="Proteomes" id="UP001183643">
    <property type="component" value="Unassembled WGS sequence"/>
</dbReference>
<evidence type="ECO:0000313" key="7">
    <source>
        <dbReference type="Proteomes" id="UP001183643"/>
    </source>
</evidence>
<dbReference type="FunFam" id="3.40.309.10:FF:000010">
    <property type="entry name" value="Gamma-aminobutyraldehyde dehydrogenase"/>
    <property type="match status" value="1"/>
</dbReference>
<dbReference type="InterPro" id="IPR016161">
    <property type="entry name" value="Ald_DH/histidinol_DH"/>
</dbReference>
<dbReference type="CDD" id="cd07092">
    <property type="entry name" value="ALDH_ABALDH-YdcW"/>
    <property type="match status" value="1"/>
</dbReference>
<dbReference type="InterPro" id="IPR015657">
    <property type="entry name" value="Aminobutyraldehyde_DH"/>
</dbReference>
<feature type="domain" description="Aldehyde dehydrogenase" evidence="5">
    <location>
        <begin position="23"/>
        <end position="472"/>
    </location>
</feature>
<dbReference type="SUPFAM" id="SSF53720">
    <property type="entry name" value="ALDH-like"/>
    <property type="match status" value="1"/>
</dbReference>
<dbReference type="InterPro" id="IPR029510">
    <property type="entry name" value="Ald_DH_CS_GLU"/>
</dbReference>
<proteinExistence type="inferred from homology"/>
<dbReference type="EC" id="1.2.1.8" evidence="6"/>
<evidence type="ECO:0000256" key="1">
    <source>
        <dbReference type="ARBA" id="ARBA00023002"/>
    </source>
</evidence>
<dbReference type="FunFam" id="3.40.605.10:FF:000001">
    <property type="entry name" value="Aldehyde dehydrogenase 1"/>
    <property type="match status" value="1"/>
</dbReference>
<dbReference type="PANTHER" id="PTHR11699">
    <property type="entry name" value="ALDEHYDE DEHYDROGENASE-RELATED"/>
    <property type="match status" value="1"/>
</dbReference>
<organism evidence="6 7">
    <name type="scientific">Catenuloplanes atrovinosus</name>
    <dbReference type="NCBI Taxonomy" id="137266"/>
    <lineage>
        <taxon>Bacteria</taxon>
        <taxon>Bacillati</taxon>
        <taxon>Actinomycetota</taxon>
        <taxon>Actinomycetes</taxon>
        <taxon>Micromonosporales</taxon>
        <taxon>Micromonosporaceae</taxon>
        <taxon>Catenuloplanes</taxon>
    </lineage>
</organism>
<evidence type="ECO:0000313" key="6">
    <source>
        <dbReference type="EMBL" id="MDR7279179.1"/>
    </source>
</evidence>
<name>A0AAE4CDL4_9ACTN</name>
<dbReference type="Pfam" id="PF00171">
    <property type="entry name" value="Aldedh"/>
    <property type="match status" value="1"/>
</dbReference>
<dbReference type="NCBIfam" id="NF010000">
    <property type="entry name" value="PRK13473.1"/>
    <property type="match status" value="1"/>
</dbReference>